<evidence type="ECO:0000256" key="1">
    <source>
        <dbReference type="ARBA" id="ARBA00004370"/>
    </source>
</evidence>
<dbReference type="CDD" id="cd11304">
    <property type="entry name" value="Cadherin_repeat"/>
    <property type="match status" value="1"/>
</dbReference>
<dbReference type="GO" id="GO:0016342">
    <property type="term" value="C:catenin complex"/>
    <property type="evidence" value="ECO:0007669"/>
    <property type="project" value="TreeGrafter"/>
</dbReference>
<dbReference type="GO" id="GO:0045296">
    <property type="term" value="F:cadherin binding"/>
    <property type="evidence" value="ECO:0007669"/>
    <property type="project" value="TreeGrafter"/>
</dbReference>
<dbReference type="PANTHER" id="PTHR24027">
    <property type="entry name" value="CADHERIN-23"/>
    <property type="match status" value="1"/>
</dbReference>
<dbReference type="InterPro" id="IPR015919">
    <property type="entry name" value="Cadherin-like_sf"/>
</dbReference>
<dbReference type="SUPFAM" id="SSF49313">
    <property type="entry name" value="Cadherin-like"/>
    <property type="match status" value="1"/>
</dbReference>
<name>A0A2G9TWM2_TELCI</name>
<dbReference type="GO" id="GO:0008013">
    <property type="term" value="F:beta-catenin binding"/>
    <property type="evidence" value="ECO:0007669"/>
    <property type="project" value="TreeGrafter"/>
</dbReference>
<keyword evidence="8" id="KW-1185">Reference proteome</keyword>
<sequence length="148" mass="16706">MCLLRYEWGDPYFTAAYARDPDRDQVEYAFVDKDGMESYETSLFHIDKDTGLIKLRPGVQAADLLRNDSPYNLTVIARDDGSCCSTESPRHTALATVLIGIEDVNNNRPEFRDCASYGELAKIQEGVYKKNPPVIIKASLSILELSHW</sequence>
<dbReference type="InterPro" id="IPR039808">
    <property type="entry name" value="Cadherin"/>
</dbReference>
<dbReference type="InterPro" id="IPR002126">
    <property type="entry name" value="Cadherin-like_dom"/>
</dbReference>
<accession>A0A2G9TWM2</accession>
<keyword evidence="4" id="KW-0472">Membrane</keyword>
<dbReference type="GO" id="GO:0007156">
    <property type="term" value="P:homophilic cell adhesion via plasma membrane adhesion molecules"/>
    <property type="evidence" value="ECO:0007669"/>
    <property type="project" value="InterPro"/>
</dbReference>
<evidence type="ECO:0000256" key="4">
    <source>
        <dbReference type="ARBA" id="ARBA00023136"/>
    </source>
</evidence>
<dbReference type="GO" id="GO:0016477">
    <property type="term" value="P:cell migration"/>
    <property type="evidence" value="ECO:0007669"/>
    <property type="project" value="TreeGrafter"/>
</dbReference>
<evidence type="ECO:0000313" key="8">
    <source>
        <dbReference type="Proteomes" id="UP000230423"/>
    </source>
</evidence>
<dbReference type="Proteomes" id="UP000230423">
    <property type="component" value="Unassembled WGS sequence"/>
</dbReference>
<evidence type="ECO:0000313" key="7">
    <source>
        <dbReference type="EMBL" id="PIO62315.1"/>
    </source>
</evidence>
<evidence type="ECO:0000256" key="3">
    <source>
        <dbReference type="ARBA" id="ARBA00022837"/>
    </source>
</evidence>
<gene>
    <name evidence="7" type="ORF">TELCIR_16135</name>
</gene>
<dbReference type="AlphaFoldDB" id="A0A2G9TWM2"/>
<protein>
    <recommendedName>
        <fullName evidence="6">Cadherin domain-containing protein</fullName>
    </recommendedName>
</protein>
<organism evidence="7 8">
    <name type="scientific">Teladorsagia circumcincta</name>
    <name type="common">Brown stomach worm</name>
    <name type="synonym">Ostertagia circumcincta</name>
    <dbReference type="NCBI Taxonomy" id="45464"/>
    <lineage>
        <taxon>Eukaryota</taxon>
        <taxon>Metazoa</taxon>
        <taxon>Ecdysozoa</taxon>
        <taxon>Nematoda</taxon>
        <taxon>Chromadorea</taxon>
        <taxon>Rhabditida</taxon>
        <taxon>Rhabditina</taxon>
        <taxon>Rhabditomorpha</taxon>
        <taxon>Strongyloidea</taxon>
        <taxon>Trichostrongylidae</taxon>
        <taxon>Teladorsagia</taxon>
    </lineage>
</organism>
<feature type="domain" description="Cadherin" evidence="6">
    <location>
        <begin position="18"/>
        <end position="111"/>
    </location>
</feature>
<proteinExistence type="predicted"/>
<dbReference type="PROSITE" id="PS50268">
    <property type="entry name" value="CADHERIN_2"/>
    <property type="match status" value="1"/>
</dbReference>
<dbReference type="EMBL" id="KZ352263">
    <property type="protein sequence ID" value="PIO62315.1"/>
    <property type="molecule type" value="Genomic_DNA"/>
</dbReference>
<dbReference type="PANTHER" id="PTHR24027:SF438">
    <property type="entry name" value="CADHERIN 23"/>
    <property type="match status" value="1"/>
</dbReference>
<evidence type="ECO:0000259" key="6">
    <source>
        <dbReference type="PROSITE" id="PS50268"/>
    </source>
</evidence>
<keyword evidence="3 5" id="KW-0106">Calcium</keyword>
<dbReference type="SMART" id="SM00112">
    <property type="entry name" value="CA"/>
    <property type="match status" value="1"/>
</dbReference>
<evidence type="ECO:0000256" key="5">
    <source>
        <dbReference type="PROSITE-ProRule" id="PRU00043"/>
    </source>
</evidence>
<evidence type="ECO:0000256" key="2">
    <source>
        <dbReference type="ARBA" id="ARBA00022737"/>
    </source>
</evidence>
<dbReference type="GO" id="GO:0005509">
    <property type="term" value="F:calcium ion binding"/>
    <property type="evidence" value="ECO:0007669"/>
    <property type="project" value="UniProtKB-UniRule"/>
</dbReference>
<dbReference type="Gene3D" id="2.60.40.60">
    <property type="entry name" value="Cadherins"/>
    <property type="match status" value="1"/>
</dbReference>
<reference evidence="7 8" key="1">
    <citation type="submission" date="2015-09" db="EMBL/GenBank/DDBJ databases">
        <title>Draft genome of the parasitic nematode Teladorsagia circumcincta isolate WARC Sus (inbred).</title>
        <authorList>
            <person name="Mitreva M."/>
        </authorList>
    </citation>
    <scope>NUCLEOTIDE SEQUENCE [LARGE SCALE GENOMIC DNA]</scope>
    <source>
        <strain evidence="7 8">S</strain>
    </source>
</reference>
<keyword evidence="2" id="KW-0677">Repeat</keyword>
<comment type="subcellular location">
    <subcellularLocation>
        <location evidence="1">Membrane</location>
    </subcellularLocation>
</comment>
<dbReference type="OrthoDB" id="6079678at2759"/>